<dbReference type="RefSeq" id="WP_065901957.1">
    <property type="nucleotide sequence ID" value="NZ_CP014912.1"/>
</dbReference>
<name>A0A1B2IX64_9LACO</name>
<dbReference type="InterPro" id="IPR016040">
    <property type="entry name" value="NAD(P)-bd_dom"/>
</dbReference>
<dbReference type="EMBL" id="CP014924">
    <property type="protein sequence ID" value="ANZ66619.1"/>
    <property type="molecule type" value="Genomic_DNA"/>
</dbReference>
<dbReference type="STRING" id="240427.AYR62_14360"/>
<gene>
    <name evidence="2" type="ORF">AYR63_05350</name>
</gene>
<dbReference type="Proteomes" id="UP000093267">
    <property type="component" value="Chromosome"/>
</dbReference>
<dbReference type="Gene3D" id="3.40.50.720">
    <property type="entry name" value="NAD(P)-binding Rossmann-like Domain"/>
    <property type="match status" value="1"/>
</dbReference>
<protein>
    <recommendedName>
        <fullName evidence="1">NAD(P)-binding domain-containing protein</fullName>
    </recommendedName>
</protein>
<dbReference type="InterPro" id="IPR036291">
    <property type="entry name" value="NAD(P)-bd_dom_sf"/>
</dbReference>
<proteinExistence type="predicted"/>
<evidence type="ECO:0000313" key="3">
    <source>
        <dbReference type="Proteomes" id="UP000093267"/>
    </source>
</evidence>
<organism evidence="2 3">
    <name type="scientific">Secundilactobacillus paracollinoides</name>
    <dbReference type="NCBI Taxonomy" id="240427"/>
    <lineage>
        <taxon>Bacteria</taxon>
        <taxon>Bacillati</taxon>
        <taxon>Bacillota</taxon>
        <taxon>Bacilli</taxon>
        <taxon>Lactobacillales</taxon>
        <taxon>Lactobacillaceae</taxon>
        <taxon>Secundilactobacillus</taxon>
    </lineage>
</organism>
<evidence type="ECO:0000259" key="1">
    <source>
        <dbReference type="Pfam" id="PF13460"/>
    </source>
</evidence>
<feature type="domain" description="NAD(P)-binding" evidence="1">
    <location>
        <begin position="39"/>
        <end position="179"/>
    </location>
</feature>
<accession>A0A1B2IX64</accession>
<dbReference type="Pfam" id="PF13460">
    <property type="entry name" value="NAD_binding_10"/>
    <property type="match status" value="1"/>
</dbReference>
<sequence>MTRCLILGIDHPVAQQIAEQLTDITVVGFAEAPVAGLSIAEQFNGDAHKANTYLDAVTDVDVIYSDFIGMDVDWKLEAVFAAIRETGTQCRTVMRSVAGIDNEVTAPLTYAGITDTDEFLKQQRYAIKIVDEAELPYTILRPVALDPAASGAAQLINEGAPVPATPVSETAFVSVVVDEILHSTHLNQSIAVVSQ</sequence>
<dbReference type="AlphaFoldDB" id="A0A1B2IX64"/>
<reference evidence="2 3" key="1">
    <citation type="submission" date="2016-03" db="EMBL/GenBank/DDBJ databases">
        <title>Pediococcus and Lactobacillus from brewery environment - whole genome sequencing and assembly.</title>
        <authorList>
            <person name="Behr J."/>
            <person name="Geissler A.J."/>
            <person name="Vogel R.F."/>
        </authorList>
    </citation>
    <scope>NUCLEOTIDE SEQUENCE [LARGE SCALE GENOMIC DNA]</scope>
    <source>
        <strain evidence="2 3">TMW 1.1995</strain>
    </source>
</reference>
<evidence type="ECO:0000313" key="2">
    <source>
        <dbReference type="EMBL" id="ANZ66619.1"/>
    </source>
</evidence>
<dbReference type="SUPFAM" id="SSF51735">
    <property type="entry name" value="NAD(P)-binding Rossmann-fold domains"/>
    <property type="match status" value="1"/>
</dbReference>
<keyword evidence="3" id="KW-1185">Reference proteome</keyword>